<feature type="compositionally biased region" description="Polar residues" evidence="1">
    <location>
        <begin position="27"/>
        <end position="41"/>
    </location>
</feature>
<evidence type="ECO:0000313" key="3">
    <source>
        <dbReference type="Proteomes" id="UP000606008"/>
    </source>
</evidence>
<reference evidence="3" key="1">
    <citation type="submission" date="2019-09" db="EMBL/GenBank/DDBJ databases">
        <authorList>
            <person name="Jung D.-H."/>
        </authorList>
    </citation>
    <scope>NUCLEOTIDE SEQUENCE [LARGE SCALE GENOMIC DNA]</scope>
    <source>
        <strain evidence="3">JA-25</strain>
    </source>
</reference>
<organism evidence="2 3">
    <name type="scientific">Fibrivirga algicola</name>
    <dbReference type="NCBI Taxonomy" id="2950420"/>
    <lineage>
        <taxon>Bacteria</taxon>
        <taxon>Pseudomonadati</taxon>
        <taxon>Bacteroidota</taxon>
        <taxon>Cytophagia</taxon>
        <taxon>Cytophagales</taxon>
        <taxon>Spirosomataceae</taxon>
        <taxon>Fibrivirga</taxon>
    </lineage>
</organism>
<dbReference type="Pfam" id="PF12587">
    <property type="entry name" value="DUF3761"/>
    <property type="match status" value="1"/>
</dbReference>
<name>A0ABX0Q9W4_9BACT</name>
<dbReference type="InterPro" id="IPR022236">
    <property type="entry name" value="DUF3761"/>
</dbReference>
<dbReference type="RefSeq" id="WP_166690753.1">
    <property type="nucleotide sequence ID" value="NZ_WAEL01000001.1"/>
</dbReference>
<gene>
    <name evidence="2" type="ORF">F7231_02240</name>
</gene>
<reference evidence="3" key="2">
    <citation type="submission" date="2023-07" db="EMBL/GenBank/DDBJ databases">
        <authorList>
            <person name="Jung D.-H."/>
        </authorList>
    </citation>
    <scope>NUCLEOTIDE SEQUENCE [LARGE SCALE GENOMIC DNA]</scope>
    <source>
        <strain evidence="3">JA-25</strain>
    </source>
</reference>
<accession>A0ABX0Q9W4</accession>
<evidence type="ECO:0000256" key="1">
    <source>
        <dbReference type="SAM" id="MobiDB-lite"/>
    </source>
</evidence>
<sequence length="102" mass="11665">MHAFFRLWLLVVLLVSGIYQVPVEAQTPASQSTHRPYQSRSLRPAQTRPHWYTNSQGKRVQSPTFYSVPPARATAECRDGSYSFSQSRRGTCSRHGGVKRWL</sequence>
<dbReference type="EMBL" id="WAEL01000001">
    <property type="protein sequence ID" value="NID08980.1"/>
    <property type="molecule type" value="Genomic_DNA"/>
</dbReference>
<protein>
    <submittedName>
        <fullName evidence="2">DUF3761 domain-containing protein</fullName>
    </submittedName>
</protein>
<proteinExistence type="predicted"/>
<keyword evidence="3" id="KW-1185">Reference proteome</keyword>
<evidence type="ECO:0000313" key="2">
    <source>
        <dbReference type="EMBL" id="NID08980.1"/>
    </source>
</evidence>
<feature type="region of interest" description="Disordered" evidence="1">
    <location>
        <begin position="25"/>
        <end position="60"/>
    </location>
</feature>
<comment type="caution">
    <text evidence="2">The sequence shown here is derived from an EMBL/GenBank/DDBJ whole genome shotgun (WGS) entry which is preliminary data.</text>
</comment>
<dbReference type="Proteomes" id="UP000606008">
    <property type="component" value="Unassembled WGS sequence"/>
</dbReference>